<evidence type="ECO:0000313" key="2">
    <source>
        <dbReference type="EMBL" id="CAL8140662.1"/>
    </source>
</evidence>
<accession>A0ABP1S160</accession>
<keyword evidence="3" id="KW-1185">Reference proteome</keyword>
<feature type="region of interest" description="Disordered" evidence="1">
    <location>
        <begin position="1"/>
        <end position="21"/>
    </location>
</feature>
<dbReference type="Proteomes" id="UP001642540">
    <property type="component" value="Unassembled WGS sequence"/>
</dbReference>
<feature type="region of interest" description="Disordered" evidence="1">
    <location>
        <begin position="210"/>
        <end position="287"/>
    </location>
</feature>
<gene>
    <name evidence="2" type="ORF">ODALV1_LOCUS28364</name>
</gene>
<dbReference type="EMBL" id="CAXLJM020000140">
    <property type="protein sequence ID" value="CAL8140662.1"/>
    <property type="molecule type" value="Genomic_DNA"/>
</dbReference>
<reference evidence="2 3" key="1">
    <citation type="submission" date="2024-08" db="EMBL/GenBank/DDBJ databases">
        <authorList>
            <person name="Cucini C."/>
            <person name="Frati F."/>
        </authorList>
    </citation>
    <scope>NUCLEOTIDE SEQUENCE [LARGE SCALE GENOMIC DNA]</scope>
</reference>
<protein>
    <submittedName>
        <fullName evidence="2">Uncharacterized protein</fullName>
    </submittedName>
</protein>
<name>A0ABP1S160_9HEXA</name>
<evidence type="ECO:0000313" key="3">
    <source>
        <dbReference type="Proteomes" id="UP001642540"/>
    </source>
</evidence>
<proteinExistence type="predicted"/>
<comment type="caution">
    <text evidence="2">The sequence shown here is derived from an EMBL/GenBank/DDBJ whole genome shotgun (WGS) entry which is preliminary data.</text>
</comment>
<feature type="compositionally biased region" description="Polar residues" evidence="1">
    <location>
        <begin position="222"/>
        <end position="243"/>
    </location>
</feature>
<organism evidence="2 3">
    <name type="scientific">Orchesella dallaii</name>
    <dbReference type="NCBI Taxonomy" id="48710"/>
    <lineage>
        <taxon>Eukaryota</taxon>
        <taxon>Metazoa</taxon>
        <taxon>Ecdysozoa</taxon>
        <taxon>Arthropoda</taxon>
        <taxon>Hexapoda</taxon>
        <taxon>Collembola</taxon>
        <taxon>Entomobryomorpha</taxon>
        <taxon>Entomobryoidea</taxon>
        <taxon>Orchesellidae</taxon>
        <taxon>Orchesellinae</taxon>
        <taxon>Orchesella</taxon>
    </lineage>
</organism>
<sequence length="287" mass="32226">MDTDAMNSQEQMPNVANSNAQGSKCMMEVKQADVSASGENVKHCTGNMNNGVIGTTTISELNEDQDKFGADEITILSFEEPKFYNEDEFDEKKVPRQLEGTSFAIKKRLAFLRDDEKNYRRAVGQLKESVANYNAKLLEVEGLIEVESENLQEAISTERFTHVIKNVISPGMNGIRQINKLTALFHEIYENPVCVEQALQQITELLREIPGKGRKESMPDDSPTSGEGENRNKTTGWENQVENASVKRPQDELDLPLHTPKRIKNGDQMKSSENGGSCARRKCNLRK</sequence>
<evidence type="ECO:0000256" key="1">
    <source>
        <dbReference type="SAM" id="MobiDB-lite"/>
    </source>
</evidence>